<dbReference type="AlphaFoldDB" id="A0A0R1YT57"/>
<keyword evidence="4" id="KW-0804">Transcription</keyword>
<dbReference type="InterPro" id="IPR005119">
    <property type="entry name" value="LysR_subst-bd"/>
</dbReference>
<accession>A0A0R1YT57</accession>
<dbReference type="GO" id="GO:0005829">
    <property type="term" value="C:cytosol"/>
    <property type="evidence" value="ECO:0007669"/>
    <property type="project" value="TreeGrafter"/>
</dbReference>
<reference evidence="6 7" key="1">
    <citation type="journal article" date="2015" name="Genome Announc.">
        <title>Expanding the biotechnology potential of lactobacilli through comparative genomics of 213 strains and associated genera.</title>
        <authorList>
            <person name="Sun Z."/>
            <person name="Harris H.M."/>
            <person name="McCann A."/>
            <person name="Guo C."/>
            <person name="Argimon S."/>
            <person name="Zhang W."/>
            <person name="Yang X."/>
            <person name="Jeffery I.B."/>
            <person name="Cooney J.C."/>
            <person name="Kagawa T.F."/>
            <person name="Liu W."/>
            <person name="Song Y."/>
            <person name="Salvetti E."/>
            <person name="Wrobel A."/>
            <person name="Rasinkangas P."/>
            <person name="Parkhill J."/>
            <person name="Rea M.C."/>
            <person name="O'Sullivan O."/>
            <person name="Ritari J."/>
            <person name="Douillard F.P."/>
            <person name="Paul Ross R."/>
            <person name="Yang R."/>
            <person name="Briner A.E."/>
            <person name="Felis G.E."/>
            <person name="de Vos W.M."/>
            <person name="Barrangou R."/>
            <person name="Klaenhammer T.R."/>
            <person name="Caufield P.W."/>
            <person name="Cui Y."/>
            <person name="Zhang H."/>
            <person name="O'Toole P.W."/>
        </authorList>
    </citation>
    <scope>NUCLEOTIDE SEQUENCE [LARGE SCALE GENOMIC DNA]</scope>
    <source>
        <strain evidence="6 7">DSM 18390</strain>
    </source>
</reference>
<evidence type="ECO:0000256" key="3">
    <source>
        <dbReference type="ARBA" id="ARBA00023125"/>
    </source>
</evidence>
<comment type="similarity">
    <text evidence="1">Belongs to the LysR transcriptional regulatory family.</text>
</comment>
<gene>
    <name evidence="6" type="ORF">FD47_GL000898</name>
</gene>
<dbReference type="PATRIC" id="fig|1423786.4.peg.951"/>
<evidence type="ECO:0000313" key="6">
    <source>
        <dbReference type="EMBL" id="KRM45712.1"/>
    </source>
</evidence>
<dbReference type="PANTHER" id="PTHR30419">
    <property type="entry name" value="HTH-TYPE TRANSCRIPTIONAL REGULATOR YBHD"/>
    <property type="match status" value="1"/>
</dbReference>
<dbReference type="InterPro" id="IPR036390">
    <property type="entry name" value="WH_DNA-bd_sf"/>
</dbReference>
<dbReference type="Proteomes" id="UP000051010">
    <property type="component" value="Unassembled WGS sequence"/>
</dbReference>
<dbReference type="InterPro" id="IPR050950">
    <property type="entry name" value="HTH-type_LysR_regulators"/>
</dbReference>
<evidence type="ECO:0000256" key="2">
    <source>
        <dbReference type="ARBA" id="ARBA00023015"/>
    </source>
</evidence>
<evidence type="ECO:0000256" key="1">
    <source>
        <dbReference type="ARBA" id="ARBA00009437"/>
    </source>
</evidence>
<dbReference type="Pfam" id="PF03466">
    <property type="entry name" value="LysR_substrate"/>
    <property type="match status" value="1"/>
</dbReference>
<dbReference type="RefSeq" id="WP_054732218.1">
    <property type="nucleotide sequence ID" value="NZ_AZFZ01000002.1"/>
</dbReference>
<organism evidence="6 7">
    <name type="scientific">Lentilactobacillus parafarraginis DSM 18390 = JCM 14109</name>
    <dbReference type="NCBI Taxonomy" id="1423786"/>
    <lineage>
        <taxon>Bacteria</taxon>
        <taxon>Bacillati</taxon>
        <taxon>Bacillota</taxon>
        <taxon>Bacilli</taxon>
        <taxon>Lactobacillales</taxon>
        <taxon>Lactobacillaceae</taxon>
        <taxon>Lentilactobacillus</taxon>
    </lineage>
</organism>
<dbReference type="InterPro" id="IPR036388">
    <property type="entry name" value="WH-like_DNA-bd_sf"/>
</dbReference>
<name>A0A0R1YT57_9LACO</name>
<dbReference type="GO" id="GO:0003700">
    <property type="term" value="F:DNA-binding transcription factor activity"/>
    <property type="evidence" value="ECO:0007669"/>
    <property type="project" value="InterPro"/>
</dbReference>
<dbReference type="Gene3D" id="1.10.10.10">
    <property type="entry name" value="Winged helix-like DNA-binding domain superfamily/Winged helix DNA-binding domain"/>
    <property type="match status" value="1"/>
</dbReference>
<dbReference type="PANTHER" id="PTHR30419:SF25">
    <property type="entry name" value="HTH-TYPE TRANSCRIPTIONAL REGULATOR YTLI"/>
    <property type="match status" value="1"/>
</dbReference>
<keyword evidence="3" id="KW-0238">DNA-binding</keyword>
<dbReference type="GO" id="GO:0003677">
    <property type="term" value="F:DNA binding"/>
    <property type="evidence" value="ECO:0007669"/>
    <property type="project" value="UniProtKB-KW"/>
</dbReference>
<dbReference type="Pfam" id="PF00126">
    <property type="entry name" value="HTH_1"/>
    <property type="match status" value="1"/>
</dbReference>
<dbReference type="SUPFAM" id="SSF53850">
    <property type="entry name" value="Periplasmic binding protein-like II"/>
    <property type="match status" value="1"/>
</dbReference>
<evidence type="ECO:0000313" key="7">
    <source>
        <dbReference type="Proteomes" id="UP000051010"/>
    </source>
</evidence>
<evidence type="ECO:0000259" key="5">
    <source>
        <dbReference type="PROSITE" id="PS50931"/>
    </source>
</evidence>
<keyword evidence="2" id="KW-0805">Transcription regulation</keyword>
<proteinExistence type="inferred from homology"/>
<dbReference type="EMBL" id="AZFZ01000002">
    <property type="protein sequence ID" value="KRM45712.1"/>
    <property type="molecule type" value="Genomic_DNA"/>
</dbReference>
<sequence length="296" mass="33567">MKLRDLEYFCYLYQVGTFTGVANHFHVEQPTVTLAIKRLEASLNAKLAFRNRSKGVIQITPAGEILYRHATSMLRDAELAGLEISKYNSKKIRFGLPPIIGSLYFPLVIDQIIEEHLLDDLEVDENGSQQLLLDLLGGKIDIALLGSPMPIQNTAIQTTMLTSREFVVISSKDHWLANQEQVAFSDLQNERFITLNGKFIHANVLKVYSQQAQFKPHIVFETESIATMKRLVEKNARIGLLVKDAVSQNDQLSQTTLENPLPERFNISIATRKGYLADDHEQRFIDQLTKLQSQIN</sequence>
<comment type="caution">
    <text evidence="6">The sequence shown here is derived from an EMBL/GenBank/DDBJ whole genome shotgun (WGS) entry which is preliminary data.</text>
</comment>
<protein>
    <submittedName>
        <fullName evidence="6">LysR substrate binding domain protein</fullName>
    </submittedName>
</protein>
<evidence type="ECO:0000256" key="4">
    <source>
        <dbReference type="ARBA" id="ARBA00023163"/>
    </source>
</evidence>
<feature type="domain" description="HTH lysR-type" evidence="5">
    <location>
        <begin position="1"/>
        <end position="60"/>
    </location>
</feature>
<dbReference type="PROSITE" id="PS50931">
    <property type="entry name" value="HTH_LYSR"/>
    <property type="match status" value="1"/>
</dbReference>
<dbReference type="Gene3D" id="3.40.190.290">
    <property type="match status" value="1"/>
</dbReference>
<dbReference type="SUPFAM" id="SSF46785">
    <property type="entry name" value="Winged helix' DNA-binding domain"/>
    <property type="match status" value="1"/>
</dbReference>
<dbReference type="InterPro" id="IPR000847">
    <property type="entry name" value="LysR_HTH_N"/>
</dbReference>